<dbReference type="Pfam" id="PF01584">
    <property type="entry name" value="CheW"/>
    <property type="match status" value="1"/>
</dbReference>
<dbReference type="RefSeq" id="WP_161826720.1">
    <property type="nucleotide sequence ID" value="NZ_WVIC01000045.1"/>
</dbReference>
<accession>A0A8K2A9G4</accession>
<organism evidence="2 3">
    <name type="scientific">Petrachloros mirabilis ULC683</name>
    <dbReference type="NCBI Taxonomy" id="2781853"/>
    <lineage>
        <taxon>Bacteria</taxon>
        <taxon>Bacillati</taxon>
        <taxon>Cyanobacteriota</taxon>
        <taxon>Cyanophyceae</taxon>
        <taxon>Synechococcales</taxon>
        <taxon>Petrachlorosaceae</taxon>
        <taxon>Petrachloros</taxon>
        <taxon>Petrachloros mirabilis</taxon>
    </lineage>
</organism>
<dbReference type="InterPro" id="IPR002545">
    <property type="entry name" value="CheW-lke_dom"/>
</dbReference>
<dbReference type="GO" id="GO:0007165">
    <property type="term" value="P:signal transduction"/>
    <property type="evidence" value="ECO:0007669"/>
    <property type="project" value="InterPro"/>
</dbReference>
<dbReference type="Gene3D" id="2.30.30.40">
    <property type="entry name" value="SH3 Domains"/>
    <property type="match status" value="1"/>
</dbReference>
<dbReference type="AlphaFoldDB" id="A0A8K2A9G4"/>
<evidence type="ECO:0000313" key="3">
    <source>
        <dbReference type="Proteomes" id="UP000607397"/>
    </source>
</evidence>
<dbReference type="Proteomes" id="UP000607397">
    <property type="component" value="Unassembled WGS sequence"/>
</dbReference>
<feature type="domain" description="CheW-like" evidence="1">
    <location>
        <begin position="30"/>
        <end position="177"/>
    </location>
</feature>
<dbReference type="SUPFAM" id="SSF50341">
    <property type="entry name" value="CheW-like"/>
    <property type="match status" value="1"/>
</dbReference>
<dbReference type="PANTHER" id="PTHR22617">
    <property type="entry name" value="CHEMOTAXIS SENSOR HISTIDINE KINASE-RELATED"/>
    <property type="match status" value="1"/>
</dbReference>
<evidence type="ECO:0000259" key="1">
    <source>
        <dbReference type="PROSITE" id="PS50851"/>
    </source>
</evidence>
<dbReference type="InterPro" id="IPR036061">
    <property type="entry name" value="CheW-like_dom_sf"/>
</dbReference>
<dbReference type="PROSITE" id="PS50851">
    <property type="entry name" value="CHEW"/>
    <property type="match status" value="1"/>
</dbReference>
<dbReference type="SMART" id="SM00260">
    <property type="entry name" value="CheW"/>
    <property type="match status" value="1"/>
</dbReference>
<dbReference type="EMBL" id="WVIC01000045">
    <property type="protein sequence ID" value="NCJ08244.1"/>
    <property type="molecule type" value="Genomic_DNA"/>
</dbReference>
<evidence type="ECO:0000313" key="2">
    <source>
        <dbReference type="EMBL" id="NCJ08244.1"/>
    </source>
</evidence>
<sequence length="179" mass="19680">MLSSPDYLTDTEMSNSESFSELQALQQPEGELYLRFFVSSGYEFALPATGIREVLSIAPDLITSVPNTSPILMGVFNLRGQVVWIADVGQFLGEAQPINTDRAEISVVAVESQDILVGLAVDQVTGMDWLSPDQLSLSTQAPDQVAPFLKGEWEMAEAAYQRLWLLDPVAILRSARWAT</sequence>
<proteinExistence type="predicted"/>
<name>A0A8K2A9G4_9CYAN</name>
<dbReference type="GO" id="GO:0005829">
    <property type="term" value="C:cytosol"/>
    <property type="evidence" value="ECO:0007669"/>
    <property type="project" value="TreeGrafter"/>
</dbReference>
<gene>
    <name evidence="2" type="ORF">GS597_17365</name>
</gene>
<protein>
    <submittedName>
        <fullName evidence="2">Chemotaxis protein CheW</fullName>
    </submittedName>
</protein>
<dbReference type="Gene3D" id="2.40.50.180">
    <property type="entry name" value="CheA-289, Domain 4"/>
    <property type="match status" value="1"/>
</dbReference>
<keyword evidence="3" id="KW-1185">Reference proteome</keyword>
<dbReference type="PANTHER" id="PTHR22617:SF23">
    <property type="entry name" value="CHEMOTAXIS PROTEIN CHEW"/>
    <property type="match status" value="1"/>
</dbReference>
<comment type="caution">
    <text evidence="2">The sequence shown here is derived from an EMBL/GenBank/DDBJ whole genome shotgun (WGS) entry which is preliminary data.</text>
</comment>
<dbReference type="GO" id="GO:0006935">
    <property type="term" value="P:chemotaxis"/>
    <property type="evidence" value="ECO:0007669"/>
    <property type="project" value="InterPro"/>
</dbReference>
<reference evidence="2" key="1">
    <citation type="submission" date="2019-12" db="EMBL/GenBank/DDBJ databases">
        <title>High-Quality draft genome sequences of three cyanobacteria isolated from the limestone walls of the Old Cathedral of Coimbra.</title>
        <authorList>
            <person name="Tiago I."/>
            <person name="Soares F."/>
            <person name="Portugal A."/>
        </authorList>
    </citation>
    <scope>NUCLEOTIDE SEQUENCE [LARGE SCALE GENOMIC DNA]</scope>
    <source>
        <strain evidence="2">C</strain>
    </source>
</reference>
<dbReference type="InterPro" id="IPR039315">
    <property type="entry name" value="CheW"/>
</dbReference>